<proteinExistence type="predicted"/>
<keyword evidence="1" id="KW-0812">Transmembrane</keyword>
<protein>
    <submittedName>
        <fullName evidence="2">Uncharacterized protein</fullName>
    </submittedName>
</protein>
<name>A0A2P2IK64_RHIMU</name>
<keyword evidence="1" id="KW-0472">Membrane</keyword>
<dbReference type="EMBL" id="GGEC01001116">
    <property type="protein sequence ID" value="MBW81599.1"/>
    <property type="molecule type" value="Transcribed_RNA"/>
</dbReference>
<evidence type="ECO:0000256" key="1">
    <source>
        <dbReference type="SAM" id="Phobius"/>
    </source>
</evidence>
<reference evidence="2" key="1">
    <citation type="submission" date="2018-02" db="EMBL/GenBank/DDBJ databases">
        <title>Rhizophora mucronata_Transcriptome.</title>
        <authorList>
            <person name="Meera S.P."/>
            <person name="Sreeshan A."/>
            <person name="Augustine A."/>
        </authorList>
    </citation>
    <scope>NUCLEOTIDE SEQUENCE</scope>
    <source>
        <tissue evidence="2">Leaf</tissue>
    </source>
</reference>
<feature type="transmembrane region" description="Helical" evidence="1">
    <location>
        <begin position="15"/>
        <end position="35"/>
    </location>
</feature>
<evidence type="ECO:0000313" key="2">
    <source>
        <dbReference type="EMBL" id="MBW81599.1"/>
    </source>
</evidence>
<organism evidence="2">
    <name type="scientific">Rhizophora mucronata</name>
    <name type="common">Asiatic mangrove</name>
    <dbReference type="NCBI Taxonomy" id="61149"/>
    <lineage>
        <taxon>Eukaryota</taxon>
        <taxon>Viridiplantae</taxon>
        <taxon>Streptophyta</taxon>
        <taxon>Embryophyta</taxon>
        <taxon>Tracheophyta</taxon>
        <taxon>Spermatophyta</taxon>
        <taxon>Magnoliopsida</taxon>
        <taxon>eudicotyledons</taxon>
        <taxon>Gunneridae</taxon>
        <taxon>Pentapetalae</taxon>
        <taxon>rosids</taxon>
        <taxon>fabids</taxon>
        <taxon>Malpighiales</taxon>
        <taxon>Rhizophoraceae</taxon>
        <taxon>Rhizophora</taxon>
    </lineage>
</organism>
<dbReference type="AlphaFoldDB" id="A0A2P2IK64"/>
<sequence length="37" mass="4448">MLFPLLHSFYHLHGSLYYIVLYEILFISVQVLYTAKD</sequence>
<accession>A0A2P2IK64</accession>
<keyword evidence="1" id="KW-1133">Transmembrane helix</keyword>